<dbReference type="GO" id="GO:0031932">
    <property type="term" value="C:TORC2 complex"/>
    <property type="evidence" value="ECO:0007669"/>
    <property type="project" value="InterPro"/>
</dbReference>
<dbReference type="Gene3D" id="1.20.910.10">
    <property type="entry name" value="Heme oxygenase-like"/>
    <property type="match status" value="1"/>
</dbReference>
<dbReference type="InterPro" id="IPR011072">
    <property type="entry name" value="HR1_rho-bd"/>
</dbReference>
<dbReference type="InterPro" id="IPR013749">
    <property type="entry name" value="PM/HMP-P_kinase-1"/>
</dbReference>
<dbReference type="InterPro" id="IPR029452">
    <property type="entry name" value="RICTOR_V"/>
</dbReference>
<evidence type="ECO:0000313" key="6">
    <source>
        <dbReference type="Proteomes" id="UP000748025"/>
    </source>
</evidence>
<dbReference type="Pfam" id="PF14668">
    <property type="entry name" value="RICTOR_V"/>
    <property type="match status" value="1"/>
</dbReference>
<protein>
    <recommendedName>
        <fullName evidence="4">REM-1 domain-containing protein</fullName>
    </recommendedName>
</protein>
<dbReference type="InterPro" id="IPR036274">
    <property type="entry name" value="HR1_rpt_sf"/>
</dbReference>
<feature type="compositionally biased region" description="Low complexity" evidence="3">
    <location>
        <begin position="176"/>
        <end position="193"/>
    </location>
</feature>
<dbReference type="InterPro" id="IPR029056">
    <property type="entry name" value="Ribokinase-like"/>
</dbReference>
<feature type="compositionally biased region" description="Basic and acidic residues" evidence="3">
    <location>
        <begin position="162"/>
        <end position="175"/>
    </location>
</feature>
<keyword evidence="2" id="KW-0175">Coiled coil</keyword>
<dbReference type="InterPro" id="IPR028267">
    <property type="entry name" value="Pianissimo_N"/>
</dbReference>
<dbReference type="PANTHER" id="PTHR13298">
    <property type="entry name" value="CYTOSOLIC REGULATOR PIANISSIMO"/>
    <property type="match status" value="1"/>
</dbReference>
<dbReference type="NCBIfam" id="TIGR00097">
    <property type="entry name" value="HMP-P_kinase"/>
    <property type="match status" value="1"/>
</dbReference>
<name>A0A9P7SXF7_9HYPO</name>
<dbReference type="SUPFAM" id="SSF48371">
    <property type="entry name" value="ARM repeat"/>
    <property type="match status" value="1"/>
</dbReference>
<gene>
    <name evidence="5" type="ORF">E4U43_008242</name>
</gene>
<dbReference type="PANTHER" id="PTHR13298:SF11">
    <property type="entry name" value="RAPAMYCIN-INSENSITIVE COMPANION OF MTOR"/>
    <property type="match status" value="1"/>
</dbReference>
<dbReference type="FunFam" id="3.40.1190.20:FF:000034">
    <property type="entry name" value="Putative hydroxymethylpyrimidine/ phosphomethylpyrimidine kinase 2"/>
    <property type="match status" value="1"/>
</dbReference>
<dbReference type="SMART" id="SM00742">
    <property type="entry name" value="Hr1"/>
    <property type="match status" value="1"/>
</dbReference>
<dbReference type="SMART" id="SM01307">
    <property type="entry name" value="RICTOR_M"/>
    <property type="match status" value="1"/>
</dbReference>
<dbReference type="InterPro" id="IPR027574">
    <property type="entry name" value="Thiaminase_II"/>
</dbReference>
<feature type="region of interest" description="Disordered" evidence="3">
    <location>
        <begin position="1332"/>
        <end position="1380"/>
    </location>
</feature>
<feature type="region of interest" description="Disordered" evidence="3">
    <location>
        <begin position="148"/>
        <end position="217"/>
    </location>
</feature>
<dbReference type="OrthoDB" id="271111at2759"/>
<dbReference type="Proteomes" id="UP000748025">
    <property type="component" value="Unassembled WGS sequence"/>
</dbReference>
<dbReference type="Pfam" id="PF03070">
    <property type="entry name" value="TENA_THI-4"/>
    <property type="match status" value="1"/>
</dbReference>
<dbReference type="SUPFAM" id="SSF53613">
    <property type="entry name" value="Ribokinase-like"/>
    <property type="match status" value="1"/>
</dbReference>
<dbReference type="InterPro" id="IPR028268">
    <property type="entry name" value="Pianissimo_fam"/>
</dbReference>
<dbReference type="SMART" id="SM01303">
    <property type="entry name" value="RasGEF_N_2"/>
    <property type="match status" value="1"/>
</dbReference>
<evidence type="ECO:0000259" key="4">
    <source>
        <dbReference type="PROSITE" id="PS51860"/>
    </source>
</evidence>
<dbReference type="InterPro" id="IPR029453">
    <property type="entry name" value="Rictor_IV"/>
</dbReference>
<dbReference type="InterPro" id="IPR016084">
    <property type="entry name" value="Haem_Oase-like_multi-hlx"/>
</dbReference>
<dbReference type="SMART" id="SM01310">
    <property type="entry name" value="RICTOR_V"/>
    <property type="match status" value="1"/>
</dbReference>
<dbReference type="GO" id="GO:0009228">
    <property type="term" value="P:thiamine biosynthetic process"/>
    <property type="evidence" value="ECO:0007669"/>
    <property type="project" value="InterPro"/>
</dbReference>
<dbReference type="Pfam" id="PF14663">
    <property type="entry name" value="RasGEF_N_2"/>
    <property type="match status" value="1"/>
</dbReference>
<dbReference type="PROSITE" id="PS51860">
    <property type="entry name" value="REM_1"/>
    <property type="match status" value="1"/>
</dbReference>
<dbReference type="Gene3D" id="1.10.287.160">
    <property type="entry name" value="HR1 repeat"/>
    <property type="match status" value="1"/>
</dbReference>
<dbReference type="CDD" id="cd19367">
    <property type="entry name" value="TenA_C_ScTHI20-like"/>
    <property type="match status" value="1"/>
</dbReference>
<feature type="domain" description="REM-1" evidence="4">
    <location>
        <begin position="99"/>
        <end position="179"/>
    </location>
</feature>
<dbReference type="InterPro" id="IPR004305">
    <property type="entry name" value="Thiaminase-2/PQQC"/>
</dbReference>
<evidence type="ECO:0000313" key="5">
    <source>
        <dbReference type="EMBL" id="KAG6011557.1"/>
    </source>
</evidence>
<evidence type="ECO:0000256" key="1">
    <source>
        <dbReference type="ARBA" id="ARBA00008878"/>
    </source>
</evidence>
<dbReference type="Pfam" id="PF14664">
    <property type="entry name" value="RICTOR_N"/>
    <property type="match status" value="1"/>
</dbReference>
<dbReference type="Pfam" id="PF14666">
    <property type="entry name" value="RICTOR_M"/>
    <property type="match status" value="1"/>
</dbReference>
<dbReference type="GO" id="GO:0038203">
    <property type="term" value="P:TORC2 signaling"/>
    <property type="evidence" value="ECO:0007669"/>
    <property type="project" value="TreeGrafter"/>
</dbReference>
<dbReference type="InterPro" id="IPR016024">
    <property type="entry name" value="ARM-type_fold"/>
</dbReference>
<dbReference type="EMBL" id="SRPW01000862">
    <property type="protein sequence ID" value="KAG6011557.1"/>
    <property type="molecule type" value="Genomic_DNA"/>
</dbReference>
<dbReference type="SUPFAM" id="SSF48613">
    <property type="entry name" value="Heme oxygenase-like"/>
    <property type="match status" value="1"/>
</dbReference>
<dbReference type="SMART" id="SM01308">
    <property type="entry name" value="RICTOR_N"/>
    <property type="match status" value="1"/>
</dbReference>
<dbReference type="GO" id="GO:0050334">
    <property type="term" value="F:thiaminase activity"/>
    <property type="evidence" value="ECO:0007669"/>
    <property type="project" value="InterPro"/>
</dbReference>
<sequence length="1942" mass="215447">MPGQPPSQHNVQYTYHQNAAQFGRTSLDRDGSGLQPSHATSSRLTAAASLVSFAPRCSSLNPAIGPGSFSSELRSQMVPGRAGSRVDVGSMYAGSIMDKVDQDGADTAKQQALSGLREKLNREMKIKEGSENMLEALNIKKAKQTKEQRQRVEAELSASNTRIKELRQRISDTQRTRAAPPTTPTRNRTQETASHTNDLRSPPSITRSIGASDDVEDNAESPTFALAELLQALEVEGMAPEYYVSRANQLVELFKRHPALKYDLVWAIFGLRMQMMLLSESREVVAAGYRVARYAISDAPSIKRIRSFNTDFLVIRSLNNYRKADVEREQALKFVRAFLDVKDGIKEISRAVVRTIVAVAEQGEDRRPGVQPADQSLDRLRPICIETLAEILVRDPPLLIASGGLGTLSEALSEGTYRSPESLTSAFLFLLDAPQRRKYILPGYGLDVVFTAFTDPFAGEEGILKQNSRAISVAMRSWSGLMTLSMYNFRPIRSLIASILFPNPSIRETVLDLLFSLLRIKPPAWATSFLAGRRLTTYGRVANMKSAATRDRSASLVMEEDSGEQSFLDHYTALLLAVLIKAELLSSLLQIAQSEEDPMLKRKSTLLIGEVLKLASRLLPPSWSADLQLLPELFSAAAEINNQDHFIASSIVYQISSVSRTLYRSAPSDSLAGALPSRGSIRNSSRLDDQPSKLSNAAVSFDDATFRQLLIDSGVLNSSNFVKWNWEVIIKVIVGPLQTGKRLDEAIKASKFMKRLMSFYRPFKYKFADVKNTKNTQKYVKAGCALMHSLLQSPEGIKFLADSKLLRQIAECLAQCDPTSGLTAQFPMFSKDRLTDTLCGGYFPMLGVLSSEPKGLLLLERWRMFNMMYHIADFKQRPDLIKLLLSNFDYSLHGHPRVLLSKALTAGTKDIRIHATNALRKCTMGPVAAIGGDSETSDSKWAIQLLVTQLYDPEIEVCSTAIKILESACNKKVYLEYIVECRPALDHLGEIGAPLLLRFLSTSIGYHYLDGLDYISNEMDDWFLGRNDSYVGVIEACLARAFLSDPDDSSHRISLFDGADAEAEFHDSHVPPHFYRELTRTREGCKLLSDKGHFEEFAATIREHGMQSEDPELITKVKACLWAVGNVGSMELGAPFLEATDIVGQIVHIAEAHEVMSLRGTAFFVLGLISRSTHGLEMVSEHGWDANTTSMGTSLGLCIPNDLSKLFSLTPWKHVNAASITVPETQRTIQEQPPLQRARPLVESSEIPHMLNDDEVNEYIMQLIVDLGNRVLYRRTLTKLQKIKQRKPLAFRSTDFFKKVMGLMEWNHFRLGIRRLVIDLFEKNVMRQIVFGDEEDSESSDAGSSLGREDHGEEGSCSGDDQTERQRSISEPMEMPSDLMPAPLQTRAVDEESVFCFCIATKQPSRLLGAPSLALDITVRGQYNPSTLVMVHGRVLVIAGSDCSGGAGLEADQKVLAAHGCYAMTATTALTVQNTTGVKAIHVVPADFVGEQIEACFEDVGVDVVKTGMLAAAATIEMVAKQVVKHSVSSLVVDPVMVSTSGAQLLPREAIHELSRHLLSLTTVLTPNIPEAKLILSENGVAPSVYDNPQSVTDVENMAREIQALGPKWVLVKGGHLPFRSDMTAAQVDDDKHVVVDVLVGPDNQTLRIESPYQMSTNTHGTGCSLASAISARIAQGADVASAVRSACRYIEAAIRTAPRLGRGNGPLNHFHSMQALPFSPGYFVEYLLERRDVKDVWKQFVHHPFVMAIGDGSLPRESFKGYLIQDYLYLVHFSRANALAAYKTKDVEEITRANAIVGHIMREMQLHVNYCKSFGISEAEMRATEEKQACTAYSRYILDVGQSEDWLALQMALAPCLLGYGAVAKMLHAHESTRRDERNMYWPWIQNYAADDYVQAVKLGAELLEKHMQLQSPLRVEELIRIFIHATKRELGFWEMFPYSE</sequence>
<evidence type="ECO:0000256" key="3">
    <source>
        <dbReference type="SAM" id="MobiDB-lite"/>
    </source>
</evidence>
<dbReference type="Pfam" id="PF02185">
    <property type="entry name" value="HR1"/>
    <property type="match status" value="1"/>
</dbReference>
<dbReference type="SUPFAM" id="SSF46585">
    <property type="entry name" value="HR1 repeat"/>
    <property type="match status" value="1"/>
</dbReference>
<proteinExistence type="inferred from homology"/>
<evidence type="ECO:0000256" key="2">
    <source>
        <dbReference type="PROSITE-ProRule" id="PRU01207"/>
    </source>
</evidence>
<keyword evidence="6" id="KW-1185">Reference proteome</keyword>
<dbReference type="InterPro" id="IPR004399">
    <property type="entry name" value="HMP/HMP-P_kinase_dom"/>
</dbReference>
<dbReference type="FunFam" id="1.20.910.10:FF:000003">
    <property type="entry name" value="Hydroxymethylpyrimidine/phosphomethylpyrimidine kinase THI20"/>
    <property type="match status" value="1"/>
</dbReference>
<organism evidence="5 6">
    <name type="scientific">Claviceps pusilla</name>
    <dbReference type="NCBI Taxonomy" id="123648"/>
    <lineage>
        <taxon>Eukaryota</taxon>
        <taxon>Fungi</taxon>
        <taxon>Dikarya</taxon>
        <taxon>Ascomycota</taxon>
        <taxon>Pezizomycotina</taxon>
        <taxon>Sordariomycetes</taxon>
        <taxon>Hypocreomycetidae</taxon>
        <taxon>Hypocreales</taxon>
        <taxon>Clavicipitaceae</taxon>
        <taxon>Claviceps</taxon>
    </lineage>
</organism>
<dbReference type="GO" id="GO:0008972">
    <property type="term" value="F:phosphomethylpyrimidine kinase activity"/>
    <property type="evidence" value="ECO:0007669"/>
    <property type="project" value="InterPro"/>
</dbReference>
<comment type="caution">
    <text evidence="5">The sequence shown here is derived from an EMBL/GenBank/DDBJ whole genome shotgun (WGS) entry which is preliminary data.</text>
</comment>
<dbReference type="InterPro" id="IPR029451">
    <property type="entry name" value="RICTOR_M"/>
</dbReference>
<dbReference type="Gene3D" id="3.40.1190.20">
    <property type="match status" value="1"/>
</dbReference>
<dbReference type="CDD" id="cd01169">
    <property type="entry name" value="HMPP_kinase"/>
    <property type="match status" value="1"/>
</dbReference>
<dbReference type="NCBIfam" id="TIGR04306">
    <property type="entry name" value="salvage_TenA"/>
    <property type="match status" value="1"/>
</dbReference>
<dbReference type="Pfam" id="PF08543">
    <property type="entry name" value="Phos_pyr_kin"/>
    <property type="match status" value="1"/>
</dbReference>
<comment type="similarity">
    <text evidence="1">Belongs to the RICTOR family.</text>
</comment>
<reference evidence="5" key="1">
    <citation type="journal article" date="2020" name="bioRxiv">
        <title>Whole genome comparisons of ergot fungi reveals the divergence and evolution of species within the genus Claviceps are the result of varying mechanisms driving genome evolution and host range expansion.</title>
        <authorList>
            <person name="Wyka S.A."/>
            <person name="Mondo S.J."/>
            <person name="Liu M."/>
            <person name="Dettman J."/>
            <person name="Nalam V."/>
            <person name="Broders K.D."/>
        </authorList>
    </citation>
    <scope>NUCLEOTIDE SEQUENCE</scope>
    <source>
        <strain evidence="5">CCC 602</strain>
    </source>
</reference>
<accession>A0A9P7SXF7</accession>